<keyword evidence="1" id="KW-0812">Transmembrane</keyword>
<organism evidence="2 3">
    <name type="scientific">Folsomia candida</name>
    <name type="common">Springtail</name>
    <dbReference type="NCBI Taxonomy" id="158441"/>
    <lineage>
        <taxon>Eukaryota</taxon>
        <taxon>Metazoa</taxon>
        <taxon>Ecdysozoa</taxon>
        <taxon>Arthropoda</taxon>
        <taxon>Hexapoda</taxon>
        <taxon>Collembola</taxon>
        <taxon>Entomobryomorpha</taxon>
        <taxon>Isotomoidea</taxon>
        <taxon>Isotomidae</taxon>
        <taxon>Proisotominae</taxon>
        <taxon>Folsomia</taxon>
    </lineage>
</organism>
<reference evidence="2 3" key="1">
    <citation type="submission" date="2015-12" db="EMBL/GenBank/DDBJ databases">
        <title>The genome of Folsomia candida.</title>
        <authorList>
            <person name="Faddeeva A."/>
            <person name="Derks M.F."/>
            <person name="Anvar Y."/>
            <person name="Smit S."/>
            <person name="Van Straalen N."/>
            <person name="Roelofs D."/>
        </authorList>
    </citation>
    <scope>NUCLEOTIDE SEQUENCE [LARGE SCALE GENOMIC DNA]</scope>
    <source>
        <strain evidence="2 3">VU population</strain>
        <tissue evidence="2">Whole body</tissue>
    </source>
</reference>
<protein>
    <submittedName>
        <fullName evidence="2">Uncharacterized protein</fullName>
    </submittedName>
</protein>
<dbReference type="EMBL" id="LNIX01000047">
    <property type="protein sequence ID" value="OXA38235.1"/>
    <property type="molecule type" value="Genomic_DNA"/>
</dbReference>
<keyword evidence="3" id="KW-1185">Reference proteome</keyword>
<gene>
    <name evidence="2" type="ORF">Fcan01_26977</name>
</gene>
<evidence type="ECO:0000313" key="2">
    <source>
        <dbReference type="EMBL" id="OXA38235.1"/>
    </source>
</evidence>
<keyword evidence="1" id="KW-1133">Transmembrane helix</keyword>
<keyword evidence="1" id="KW-0472">Membrane</keyword>
<evidence type="ECO:0000313" key="3">
    <source>
        <dbReference type="Proteomes" id="UP000198287"/>
    </source>
</evidence>
<sequence length="405" mass="46416">MKTNSDSHFVVLVNGIHFIDVAYPCYRYLLERLVSSPVFFVRLQAIPQLPTPLLDSAFEFVSLHHQCIHCVYPHHLPTTYNFLTNTFSHFDATSLWAHRLDRNAVAVSEVQVGSFKSWKSIILAATKLQFFTVINPLHILYKDVILGLILSNYSEGRTGFSDIRIQTLVSKYFLEEKKITGLTVSSDKHIFITCSSSSESTQLRLNFYLTPFDIWVWGGICASIFIIFPIMTKHMGRRENSYVSGILPFLSTLFEVSPSIRDLLKSPGIRWILTMWTIISLIFSSEYKGFLTNEVITPIDNNPPETWGQLLMESSLEVYSVSDGRLLYPTTDFLLPKARSPYEEAICDEISYAVMNKTIKCGLRLWENVKCSYDYEAERNEGCVKRDTSFIKEFGIYTMAASRNR</sequence>
<comment type="caution">
    <text evidence="2">The sequence shown here is derived from an EMBL/GenBank/DDBJ whole genome shotgun (WGS) entry which is preliminary data.</text>
</comment>
<evidence type="ECO:0000256" key="1">
    <source>
        <dbReference type="SAM" id="Phobius"/>
    </source>
</evidence>
<feature type="transmembrane region" description="Helical" evidence="1">
    <location>
        <begin position="214"/>
        <end position="232"/>
    </location>
</feature>
<accession>A0A226CY31</accession>
<name>A0A226CY31_FOLCA</name>
<proteinExistence type="predicted"/>
<dbReference type="Proteomes" id="UP000198287">
    <property type="component" value="Unassembled WGS sequence"/>
</dbReference>
<dbReference type="AlphaFoldDB" id="A0A226CY31"/>